<feature type="transmembrane region" description="Helical" evidence="5">
    <location>
        <begin position="95"/>
        <end position="118"/>
    </location>
</feature>
<dbReference type="STRING" id="101127.A0A1X2G5B8"/>
<keyword evidence="3 5" id="KW-1133">Transmembrane helix</keyword>
<feature type="transmembrane region" description="Helical" evidence="5">
    <location>
        <begin position="317"/>
        <end position="339"/>
    </location>
</feature>
<dbReference type="Proteomes" id="UP000242146">
    <property type="component" value="Unassembled WGS sequence"/>
</dbReference>
<feature type="transmembrane region" description="Helical" evidence="5">
    <location>
        <begin position="6"/>
        <end position="23"/>
    </location>
</feature>
<keyword evidence="2 5" id="KW-0812">Transmembrane</keyword>
<accession>A0A1X2G5B8</accession>
<proteinExistence type="predicted"/>
<name>A0A1X2G5B8_9FUNG</name>
<feature type="transmembrane region" description="Helical" evidence="5">
    <location>
        <begin position="282"/>
        <end position="305"/>
    </location>
</feature>
<evidence type="ECO:0008006" key="8">
    <source>
        <dbReference type="Google" id="ProtNLM"/>
    </source>
</evidence>
<keyword evidence="7" id="KW-1185">Reference proteome</keyword>
<evidence type="ECO:0000256" key="1">
    <source>
        <dbReference type="ARBA" id="ARBA00004141"/>
    </source>
</evidence>
<dbReference type="GO" id="GO:0016020">
    <property type="term" value="C:membrane"/>
    <property type="evidence" value="ECO:0007669"/>
    <property type="project" value="UniProtKB-SubCell"/>
</dbReference>
<feature type="transmembrane region" description="Helical" evidence="5">
    <location>
        <begin position="65"/>
        <end position="83"/>
    </location>
</feature>
<evidence type="ECO:0000256" key="4">
    <source>
        <dbReference type="ARBA" id="ARBA00023136"/>
    </source>
</evidence>
<evidence type="ECO:0000313" key="7">
    <source>
        <dbReference type="Proteomes" id="UP000242146"/>
    </source>
</evidence>
<evidence type="ECO:0000256" key="2">
    <source>
        <dbReference type="ARBA" id="ARBA00022692"/>
    </source>
</evidence>
<reference evidence="6 7" key="1">
    <citation type="submission" date="2016-07" db="EMBL/GenBank/DDBJ databases">
        <title>Pervasive Adenine N6-methylation of Active Genes in Fungi.</title>
        <authorList>
            <consortium name="DOE Joint Genome Institute"/>
            <person name="Mondo S.J."/>
            <person name="Dannebaum R.O."/>
            <person name="Kuo R.C."/>
            <person name="Labutti K."/>
            <person name="Haridas S."/>
            <person name="Kuo A."/>
            <person name="Salamov A."/>
            <person name="Ahrendt S.R."/>
            <person name="Lipzen A."/>
            <person name="Sullivan W."/>
            <person name="Andreopoulos W.B."/>
            <person name="Clum A."/>
            <person name="Lindquist E."/>
            <person name="Daum C."/>
            <person name="Ramamoorthy G.K."/>
            <person name="Gryganskyi A."/>
            <person name="Culley D."/>
            <person name="Magnuson J.K."/>
            <person name="James T.Y."/>
            <person name="O'Malley M.A."/>
            <person name="Stajich J.E."/>
            <person name="Spatafora J.W."/>
            <person name="Visel A."/>
            <person name="Grigoriev I.V."/>
        </authorList>
    </citation>
    <scope>NUCLEOTIDE SEQUENCE [LARGE SCALE GENOMIC DNA]</scope>
    <source>
        <strain evidence="6 7">NRRL 3301</strain>
    </source>
</reference>
<dbReference type="AlphaFoldDB" id="A0A1X2G5B8"/>
<evidence type="ECO:0000256" key="5">
    <source>
        <dbReference type="SAM" id="Phobius"/>
    </source>
</evidence>
<feature type="transmembrane region" description="Helical" evidence="5">
    <location>
        <begin position="186"/>
        <end position="212"/>
    </location>
</feature>
<dbReference type="EMBL" id="MCGT01000042">
    <property type="protein sequence ID" value="ORX45484.1"/>
    <property type="molecule type" value="Genomic_DNA"/>
</dbReference>
<evidence type="ECO:0000313" key="6">
    <source>
        <dbReference type="EMBL" id="ORX45484.1"/>
    </source>
</evidence>
<evidence type="ECO:0000256" key="3">
    <source>
        <dbReference type="ARBA" id="ARBA00022989"/>
    </source>
</evidence>
<comment type="subcellular location">
    <subcellularLocation>
        <location evidence="1">Membrane</location>
        <topology evidence="1">Multi-pass membrane protein</topology>
    </subcellularLocation>
</comment>
<dbReference type="PANTHER" id="PTHR21576:SF158">
    <property type="entry name" value="RIBOSOMAL RNA-PROCESSING PROTEIN 12-LIKE CONSERVED DOMAIN-CONTAINING PROTEIN"/>
    <property type="match status" value="1"/>
</dbReference>
<sequence length="392" mass="42628">MLVHYRFFFSIFFFGTLAPSSIFENADLLYHFRTLRLSAALGSVSLFLLAQTYNGVLPGPFEICAFYLVLTGISGAAAYLCALDSQNPGDPDDDGTYEFLLFLSATTLIGMSLSSFVLGPLEACEEKYSPIPPITDQLSTYPSIDTMMDVGFDDDGCSSHPTLSDREEPLVSGFALLTHPVGQTMFVALFVSLGIGYVYLASIGQILLSLPVVSGQSPQHARNIHVSIFSLCNCASRAFFGTLSDLLKNKFGIHRLWVFWSGIVALGLAQLYLVTCVTTASLLVPCTVAMALVYGLSFGIAPAATAEFGTSVFARNWGILLFAPALGSQLFNVLFGALYDKEAERQGVHVCQGPECFRETYWIGIVTVVICFFLMTWTIFKSGIHKRSPVAS</sequence>
<feature type="transmembrane region" description="Helical" evidence="5">
    <location>
        <begin position="256"/>
        <end position="275"/>
    </location>
</feature>
<protein>
    <recommendedName>
        <fullName evidence="8">MFS general substrate transporter</fullName>
    </recommendedName>
</protein>
<feature type="transmembrane region" description="Helical" evidence="5">
    <location>
        <begin position="360"/>
        <end position="380"/>
    </location>
</feature>
<dbReference type="OrthoDB" id="410267at2759"/>
<dbReference type="SUPFAM" id="SSF103473">
    <property type="entry name" value="MFS general substrate transporter"/>
    <property type="match status" value="1"/>
</dbReference>
<organism evidence="6 7">
    <name type="scientific">Hesseltinella vesiculosa</name>
    <dbReference type="NCBI Taxonomy" id="101127"/>
    <lineage>
        <taxon>Eukaryota</taxon>
        <taxon>Fungi</taxon>
        <taxon>Fungi incertae sedis</taxon>
        <taxon>Mucoromycota</taxon>
        <taxon>Mucoromycotina</taxon>
        <taxon>Mucoromycetes</taxon>
        <taxon>Mucorales</taxon>
        <taxon>Cunninghamellaceae</taxon>
        <taxon>Hesseltinella</taxon>
    </lineage>
</organism>
<dbReference type="PANTHER" id="PTHR21576">
    <property type="entry name" value="UNCHARACTERIZED NODULIN-LIKE PROTEIN"/>
    <property type="match status" value="1"/>
</dbReference>
<dbReference type="InterPro" id="IPR036259">
    <property type="entry name" value="MFS_trans_sf"/>
</dbReference>
<gene>
    <name evidence="6" type="ORF">DM01DRAFT_264856</name>
</gene>
<comment type="caution">
    <text evidence="6">The sequence shown here is derived from an EMBL/GenBank/DDBJ whole genome shotgun (WGS) entry which is preliminary data.</text>
</comment>
<feature type="transmembrane region" description="Helical" evidence="5">
    <location>
        <begin position="35"/>
        <end position="53"/>
    </location>
</feature>
<keyword evidence="4 5" id="KW-0472">Membrane</keyword>